<name>A0A934TTL8_9BURK</name>
<dbReference type="AlphaFoldDB" id="A0A934TTL8"/>
<reference evidence="2" key="2">
    <citation type="submission" date="2021-01" db="EMBL/GenBank/DDBJ databases">
        <authorList>
            <person name="Kang M."/>
        </authorList>
    </citation>
    <scope>NUCLEOTIDE SEQUENCE</scope>
    <source>
        <strain evidence="2">KACC 17527</strain>
    </source>
</reference>
<dbReference type="Proteomes" id="UP000630528">
    <property type="component" value="Unassembled WGS sequence"/>
</dbReference>
<protein>
    <submittedName>
        <fullName evidence="2">Uncharacterized protein</fullName>
    </submittedName>
</protein>
<sequence>MVSMWPWLAVAAAGAVHGLNPATGWALAAARAPARAGLLRALAPIALGHLASVAMVAAAVPAALQLGVAFHPLLLQGVAAAWLLALGVRHWRARDAGRACAPWARTGVALWSFIAGTAHGAGWMLVPALASVCGADGAARQITASGSMALALAAVGVHLAAMFVTMALVAASARVGTRAARAWLRSRARREAPV</sequence>
<gene>
    <name evidence="2" type="ORF">JJB11_13115</name>
</gene>
<feature type="transmembrane region" description="Helical" evidence="1">
    <location>
        <begin position="41"/>
        <end position="64"/>
    </location>
</feature>
<keyword evidence="3" id="KW-1185">Reference proteome</keyword>
<evidence type="ECO:0000313" key="2">
    <source>
        <dbReference type="EMBL" id="MBK6007035.1"/>
    </source>
</evidence>
<proteinExistence type="predicted"/>
<evidence type="ECO:0000256" key="1">
    <source>
        <dbReference type="SAM" id="Phobius"/>
    </source>
</evidence>
<organism evidence="2 3">
    <name type="scientific">Ramlibacter ginsenosidimutans</name>
    <dbReference type="NCBI Taxonomy" id="502333"/>
    <lineage>
        <taxon>Bacteria</taxon>
        <taxon>Pseudomonadati</taxon>
        <taxon>Pseudomonadota</taxon>
        <taxon>Betaproteobacteria</taxon>
        <taxon>Burkholderiales</taxon>
        <taxon>Comamonadaceae</taxon>
        <taxon>Ramlibacter</taxon>
    </lineage>
</organism>
<comment type="caution">
    <text evidence="2">The sequence shown here is derived from an EMBL/GenBank/DDBJ whole genome shotgun (WGS) entry which is preliminary data.</text>
</comment>
<reference evidence="2" key="1">
    <citation type="journal article" date="2012" name="J. Microbiol. Biotechnol.">
        <title>Ramlibacter ginsenosidimutans sp. nov., with ginsenoside-converting activity.</title>
        <authorList>
            <person name="Wang L."/>
            <person name="An D.S."/>
            <person name="Kim S.G."/>
            <person name="Jin F.X."/>
            <person name="Kim S.C."/>
            <person name="Lee S.T."/>
            <person name="Im W.T."/>
        </authorList>
    </citation>
    <scope>NUCLEOTIDE SEQUENCE</scope>
    <source>
        <strain evidence="2">KACC 17527</strain>
    </source>
</reference>
<feature type="transmembrane region" description="Helical" evidence="1">
    <location>
        <begin position="108"/>
        <end position="130"/>
    </location>
</feature>
<accession>A0A934TTL8</accession>
<feature type="transmembrane region" description="Helical" evidence="1">
    <location>
        <begin position="70"/>
        <end position="88"/>
    </location>
</feature>
<dbReference type="EMBL" id="JAEPWM010000005">
    <property type="protein sequence ID" value="MBK6007035.1"/>
    <property type="molecule type" value="Genomic_DNA"/>
</dbReference>
<keyword evidence="1" id="KW-0812">Transmembrane</keyword>
<keyword evidence="1" id="KW-1133">Transmembrane helix</keyword>
<dbReference type="RefSeq" id="WP_201171730.1">
    <property type="nucleotide sequence ID" value="NZ_JAEPWM010000005.1"/>
</dbReference>
<feature type="transmembrane region" description="Helical" evidence="1">
    <location>
        <begin position="6"/>
        <end position="29"/>
    </location>
</feature>
<evidence type="ECO:0000313" key="3">
    <source>
        <dbReference type="Proteomes" id="UP000630528"/>
    </source>
</evidence>
<keyword evidence="1" id="KW-0472">Membrane</keyword>
<feature type="transmembrane region" description="Helical" evidence="1">
    <location>
        <begin position="150"/>
        <end position="171"/>
    </location>
</feature>